<keyword evidence="2" id="KW-1185">Reference proteome</keyword>
<name>A0ABQ9DBN1_9PASS</name>
<evidence type="ECO:0000313" key="2">
    <source>
        <dbReference type="Proteomes" id="UP001145742"/>
    </source>
</evidence>
<reference evidence="1" key="1">
    <citation type="submission" date="2019-10" db="EMBL/GenBank/DDBJ databases">
        <authorList>
            <person name="Soares A.E.R."/>
            <person name="Aleixo A."/>
            <person name="Schneider P."/>
            <person name="Miyaki C.Y."/>
            <person name="Schneider M.P."/>
            <person name="Mello C."/>
            <person name="Vasconcelos A.T.R."/>
        </authorList>
    </citation>
    <scope>NUCLEOTIDE SEQUENCE</scope>
    <source>
        <tissue evidence="1">Muscle</tissue>
    </source>
</reference>
<comment type="caution">
    <text evidence="1">The sequence shown here is derived from an EMBL/GenBank/DDBJ whole genome shotgun (WGS) entry which is preliminary data.</text>
</comment>
<dbReference type="EMBL" id="WHWB01033575">
    <property type="protein sequence ID" value="KAJ7418828.1"/>
    <property type="molecule type" value="Genomic_DNA"/>
</dbReference>
<sequence>MDQGCPELEDHACENDQLPVNSVILQDLLVKLEPYKSMGPDGIHPRILKELADVIAKHLLMIFKWSWESREIFSGLKAGEHCPSFQEEGLWKLQGLIFVDKLSSTQLDKHITWWGSILGPVIFSIIINILDSGLEGIQSKFANNNKLGGAVDSLKGMEALQRDHDKLEG</sequence>
<accession>A0ABQ9DBN1</accession>
<dbReference type="Proteomes" id="UP001145742">
    <property type="component" value="Unassembled WGS sequence"/>
</dbReference>
<gene>
    <name evidence="1" type="ORF">WISP_57464</name>
</gene>
<evidence type="ECO:0000313" key="1">
    <source>
        <dbReference type="EMBL" id="KAJ7418828.1"/>
    </source>
</evidence>
<proteinExistence type="predicted"/>
<organism evidence="1 2">
    <name type="scientific">Willisornis vidua</name>
    <name type="common">Xingu scale-backed antbird</name>
    <dbReference type="NCBI Taxonomy" id="1566151"/>
    <lineage>
        <taxon>Eukaryota</taxon>
        <taxon>Metazoa</taxon>
        <taxon>Chordata</taxon>
        <taxon>Craniata</taxon>
        <taxon>Vertebrata</taxon>
        <taxon>Euteleostomi</taxon>
        <taxon>Archelosauria</taxon>
        <taxon>Archosauria</taxon>
        <taxon>Dinosauria</taxon>
        <taxon>Saurischia</taxon>
        <taxon>Theropoda</taxon>
        <taxon>Coelurosauria</taxon>
        <taxon>Aves</taxon>
        <taxon>Neognathae</taxon>
        <taxon>Neoaves</taxon>
        <taxon>Telluraves</taxon>
        <taxon>Australaves</taxon>
        <taxon>Passeriformes</taxon>
        <taxon>Thamnophilidae</taxon>
        <taxon>Willisornis</taxon>
    </lineage>
</organism>
<protein>
    <submittedName>
        <fullName evidence="1">Uncharacterized protein</fullName>
    </submittedName>
</protein>